<dbReference type="AlphaFoldDB" id="A0A939P8B4"/>
<dbReference type="EMBL" id="JAGEOJ010000004">
    <property type="protein sequence ID" value="MBO2447620.1"/>
    <property type="molecule type" value="Genomic_DNA"/>
</dbReference>
<organism evidence="1 2">
    <name type="scientific">Actinomadura barringtoniae</name>
    <dbReference type="NCBI Taxonomy" id="1427535"/>
    <lineage>
        <taxon>Bacteria</taxon>
        <taxon>Bacillati</taxon>
        <taxon>Actinomycetota</taxon>
        <taxon>Actinomycetes</taxon>
        <taxon>Streptosporangiales</taxon>
        <taxon>Thermomonosporaceae</taxon>
        <taxon>Actinomadura</taxon>
    </lineage>
</organism>
<comment type="caution">
    <text evidence="1">The sequence shown here is derived from an EMBL/GenBank/DDBJ whole genome shotgun (WGS) entry which is preliminary data.</text>
</comment>
<accession>A0A939P8B4</accession>
<keyword evidence="2" id="KW-1185">Reference proteome</keyword>
<dbReference type="RefSeq" id="WP_208255257.1">
    <property type="nucleotide sequence ID" value="NZ_JAGEOJ010000004.1"/>
</dbReference>
<dbReference type="Proteomes" id="UP000669179">
    <property type="component" value="Unassembled WGS sequence"/>
</dbReference>
<evidence type="ECO:0000313" key="2">
    <source>
        <dbReference type="Proteomes" id="UP000669179"/>
    </source>
</evidence>
<gene>
    <name evidence="1" type="ORF">J4573_11020</name>
</gene>
<proteinExistence type="predicted"/>
<evidence type="ECO:0000313" key="1">
    <source>
        <dbReference type="EMBL" id="MBO2447620.1"/>
    </source>
</evidence>
<name>A0A939P8B4_9ACTN</name>
<reference evidence="1" key="1">
    <citation type="submission" date="2021-03" db="EMBL/GenBank/DDBJ databases">
        <authorList>
            <person name="Kanchanasin P."/>
            <person name="Saeng-In P."/>
            <person name="Phongsopitanun W."/>
            <person name="Yuki M."/>
            <person name="Kudo T."/>
            <person name="Ohkuma M."/>
            <person name="Tanasupawat S."/>
        </authorList>
    </citation>
    <scope>NUCLEOTIDE SEQUENCE</scope>
    <source>
        <strain evidence="1">GKU 128</strain>
    </source>
</reference>
<protein>
    <submittedName>
        <fullName evidence="1">Uncharacterized protein</fullName>
    </submittedName>
</protein>
<sequence length="127" mass="14579">MPLPEDPAFFLRLLWDFAELHHGERGPPARVLSYDDLRDDVTHTFRLATNTHRFVADFTQDTERNHPLSWNAWQSLADFYYLRSGGWSDEESLVQADYTVRVTDARWPAGGGSAPGRRTSGRCVRAR</sequence>